<protein>
    <submittedName>
        <fullName evidence="3">Uncharacterized protein</fullName>
    </submittedName>
</protein>
<dbReference type="AlphaFoldDB" id="A0A1I2D2Z8"/>
<keyword evidence="4" id="KW-1185">Reference proteome</keyword>
<evidence type="ECO:0000313" key="4">
    <source>
        <dbReference type="Proteomes" id="UP000198520"/>
    </source>
</evidence>
<gene>
    <name evidence="3" type="ORF">SAMN04488035_0359</name>
</gene>
<evidence type="ECO:0000313" key="3">
    <source>
        <dbReference type="EMBL" id="SFE74433.1"/>
    </source>
</evidence>
<organism evidence="3 4">
    <name type="scientific">Flavimobilis marinus</name>
    <dbReference type="NCBI Taxonomy" id="285351"/>
    <lineage>
        <taxon>Bacteria</taxon>
        <taxon>Bacillati</taxon>
        <taxon>Actinomycetota</taxon>
        <taxon>Actinomycetes</taxon>
        <taxon>Micrococcales</taxon>
        <taxon>Jonesiaceae</taxon>
        <taxon>Flavimobilis</taxon>
    </lineage>
</organism>
<name>A0A1I2D2Z8_9MICO</name>
<proteinExistence type="predicted"/>
<evidence type="ECO:0000256" key="2">
    <source>
        <dbReference type="SAM" id="Phobius"/>
    </source>
</evidence>
<reference evidence="4" key="1">
    <citation type="submission" date="2016-10" db="EMBL/GenBank/DDBJ databases">
        <authorList>
            <person name="Varghese N."/>
            <person name="Submissions S."/>
        </authorList>
    </citation>
    <scope>NUCLEOTIDE SEQUENCE [LARGE SCALE GENOMIC DNA]</scope>
    <source>
        <strain evidence="4">DSM 19083</strain>
    </source>
</reference>
<dbReference type="OrthoDB" id="3261230at2"/>
<keyword evidence="2" id="KW-0472">Membrane</keyword>
<sequence>MTDQFAPPPDHQPQVTTPPNPPVPPSPAPSSSAEWPPPARRPRPAWVLPVATGVVGLLLGAGGVGVVVAVMNKSAQAATLEVLSDAVDACDLAGASGITVADEGASLIFDTKGEEDFMGADYLDTACLFAELDMPTHITSHISQTTSMDGRQTEEWDDLSVSWSYHPDRGLDGVLTVGAD</sequence>
<feature type="compositionally biased region" description="Pro residues" evidence="1">
    <location>
        <begin position="1"/>
        <end position="28"/>
    </location>
</feature>
<dbReference type="EMBL" id="FONZ01000001">
    <property type="protein sequence ID" value="SFE74433.1"/>
    <property type="molecule type" value="Genomic_DNA"/>
</dbReference>
<accession>A0A1I2D2Z8</accession>
<dbReference type="Proteomes" id="UP000198520">
    <property type="component" value="Unassembled WGS sequence"/>
</dbReference>
<dbReference type="RefSeq" id="WP_093374506.1">
    <property type="nucleotide sequence ID" value="NZ_BNAN01000001.1"/>
</dbReference>
<dbReference type="STRING" id="285351.SAMN04488035_0359"/>
<feature type="region of interest" description="Disordered" evidence="1">
    <location>
        <begin position="1"/>
        <end position="41"/>
    </location>
</feature>
<evidence type="ECO:0000256" key="1">
    <source>
        <dbReference type="SAM" id="MobiDB-lite"/>
    </source>
</evidence>
<keyword evidence="2" id="KW-1133">Transmembrane helix</keyword>
<feature type="transmembrane region" description="Helical" evidence="2">
    <location>
        <begin position="46"/>
        <end position="70"/>
    </location>
</feature>
<keyword evidence="2" id="KW-0812">Transmembrane</keyword>